<accession>A0A371CI95</accession>
<reference evidence="1 2" key="1">
    <citation type="journal article" date="2018" name="Biotechnol. Biofuels">
        <title>Integrative visual omics of the white-rot fungus Polyporus brumalis exposes the biotechnological potential of its oxidative enzymes for delignifying raw plant biomass.</title>
        <authorList>
            <person name="Miyauchi S."/>
            <person name="Rancon A."/>
            <person name="Drula E."/>
            <person name="Hage H."/>
            <person name="Chaduli D."/>
            <person name="Favel A."/>
            <person name="Grisel S."/>
            <person name="Henrissat B."/>
            <person name="Herpoel-Gimbert I."/>
            <person name="Ruiz-Duenas F.J."/>
            <person name="Chevret D."/>
            <person name="Hainaut M."/>
            <person name="Lin J."/>
            <person name="Wang M."/>
            <person name="Pangilinan J."/>
            <person name="Lipzen A."/>
            <person name="Lesage-Meessen L."/>
            <person name="Navarro D."/>
            <person name="Riley R."/>
            <person name="Grigoriev I.V."/>
            <person name="Zhou S."/>
            <person name="Raouche S."/>
            <person name="Rosso M.N."/>
        </authorList>
    </citation>
    <scope>NUCLEOTIDE SEQUENCE [LARGE SCALE GENOMIC DNA]</scope>
    <source>
        <strain evidence="1 2">BRFM 1820</strain>
    </source>
</reference>
<evidence type="ECO:0000313" key="1">
    <source>
        <dbReference type="EMBL" id="RDX39986.1"/>
    </source>
</evidence>
<name>A0A371CI95_9APHY</name>
<protein>
    <submittedName>
        <fullName evidence="1">Uncharacterized protein</fullName>
    </submittedName>
</protein>
<organism evidence="1 2">
    <name type="scientific">Lentinus brumalis</name>
    <dbReference type="NCBI Taxonomy" id="2498619"/>
    <lineage>
        <taxon>Eukaryota</taxon>
        <taxon>Fungi</taxon>
        <taxon>Dikarya</taxon>
        <taxon>Basidiomycota</taxon>
        <taxon>Agaricomycotina</taxon>
        <taxon>Agaricomycetes</taxon>
        <taxon>Polyporales</taxon>
        <taxon>Polyporaceae</taxon>
        <taxon>Lentinus</taxon>
    </lineage>
</organism>
<proteinExistence type="predicted"/>
<dbReference type="AlphaFoldDB" id="A0A371CI95"/>
<keyword evidence="2" id="KW-1185">Reference proteome</keyword>
<gene>
    <name evidence="1" type="ORF">OH76DRAFT_1490669</name>
</gene>
<sequence length="252" mass="28334">MSSLAFNLLTCDQYAVVLGMVNLPSLLALRACSHHTLAVVAAVLQVTLQALCGWFLRYPDIFLTVLVESEAFVGGQVAVRFMLRDLPFRPQHLDVYVPVAAYRAVRRHLVRIQQATMVSGPDSQWNHDNERWLVDHGLNDTSVLQTKEGTIKLHRALTSQALAGIACAGTSAEVSYVNPTYFGTGYPSLLFRHHALFADWKEDDEDILSILRWRVRGLDIRMAARAWEECRGLVCAATKWYGSKHSPSVRRR</sequence>
<evidence type="ECO:0000313" key="2">
    <source>
        <dbReference type="Proteomes" id="UP000256964"/>
    </source>
</evidence>
<dbReference type="EMBL" id="KZ857603">
    <property type="protein sequence ID" value="RDX39986.1"/>
    <property type="molecule type" value="Genomic_DNA"/>
</dbReference>
<dbReference type="Proteomes" id="UP000256964">
    <property type="component" value="Unassembled WGS sequence"/>
</dbReference>